<dbReference type="CDD" id="cd18787">
    <property type="entry name" value="SF2_C_DEAD"/>
    <property type="match status" value="1"/>
</dbReference>
<dbReference type="InterPro" id="IPR044742">
    <property type="entry name" value="DEAD/DEAH_RhlB"/>
</dbReference>
<dbReference type="EMBL" id="KZ305022">
    <property type="protein sequence ID" value="PIA57869.1"/>
    <property type="molecule type" value="Genomic_DNA"/>
</dbReference>
<dbReference type="PANTHER" id="PTHR47959">
    <property type="entry name" value="ATP-DEPENDENT RNA HELICASE RHLE-RELATED"/>
    <property type="match status" value="1"/>
</dbReference>
<dbReference type="InterPro" id="IPR050079">
    <property type="entry name" value="DEAD_box_RNA_helicase"/>
</dbReference>
<evidence type="ECO:0000256" key="2">
    <source>
        <dbReference type="ARBA" id="ARBA00022741"/>
    </source>
</evidence>
<feature type="compositionally biased region" description="Gly residues" evidence="6">
    <location>
        <begin position="382"/>
        <end position="394"/>
    </location>
</feature>
<reference evidence="9 10" key="1">
    <citation type="submission" date="2017-09" db="EMBL/GenBank/DDBJ databases">
        <title>WGS assembly of Aquilegia coerulea Goldsmith.</title>
        <authorList>
            <person name="Hodges S."/>
            <person name="Kramer E."/>
            <person name="Nordborg M."/>
            <person name="Tomkins J."/>
            <person name="Borevitz J."/>
            <person name="Derieg N."/>
            <person name="Yan J."/>
            <person name="Mihaltcheva S."/>
            <person name="Hayes R.D."/>
            <person name="Rokhsar D."/>
        </authorList>
    </citation>
    <scope>NUCLEOTIDE SEQUENCE [LARGE SCALE GENOMIC DNA]</scope>
    <source>
        <strain evidence="10">cv. Goldsmith</strain>
    </source>
</reference>
<keyword evidence="2" id="KW-0547">Nucleotide-binding</keyword>
<feature type="domain" description="Helicase ATP-binding" evidence="7">
    <location>
        <begin position="53"/>
        <end position="185"/>
    </location>
</feature>
<dbReference type="InterPro" id="IPR027417">
    <property type="entry name" value="P-loop_NTPase"/>
</dbReference>
<organism evidence="9 10">
    <name type="scientific">Aquilegia coerulea</name>
    <name type="common">Rocky mountain columbine</name>
    <dbReference type="NCBI Taxonomy" id="218851"/>
    <lineage>
        <taxon>Eukaryota</taxon>
        <taxon>Viridiplantae</taxon>
        <taxon>Streptophyta</taxon>
        <taxon>Embryophyta</taxon>
        <taxon>Tracheophyta</taxon>
        <taxon>Spermatophyta</taxon>
        <taxon>Magnoliopsida</taxon>
        <taxon>Ranunculales</taxon>
        <taxon>Ranunculaceae</taxon>
        <taxon>Thalictroideae</taxon>
        <taxon>Aquilegia</taxon>
    </lineage>
</organism>
<keyword evidence="5" id="KW-0067">ATP-binding</keyword>
<dbReference type="SMART" id="SM00490">
    <property type="entry name" value="HELICc"/>
    <property type="match status" value="1"/>
</dbReference>
<dbReference type="InterPro" id="IPR014001">
    <property type="entry name" value="Helicase_ATP-bd"/>
</dbReference>
<comment type="similarity">
    <text evidence="1">Belongs to the DEAD box helicase family. DDX21/DDX50 subfamily.</text>
</comment>
<feature type="domain" description="Helicase C-terminal" evidence="8">
    <location>
        <begin position="214"/>
        <end position="357"/>
    </location>
</feature>
<evidence type="ECO:0000256" key="3">
    <source>
        <dbReference type="ARBA" id="ARBA00022801"/>
    </source>
</evidence>
<evidence type="ECO:0000259" key="8">
    <source>
        <dbReference type="PROSITE" id="PS51194"/>
    </source>
</evidence>
<name>A0A2G5EQ42_AQUCA</name>
<dbReference type="GO" id="GO:0005829">
    <property type="term" value="C:cytosol"/>
    <property type="evidence" value="ECO:0007669"/>
    <property type="project" value="TreeGrafter"/>
</dbReference>
<evidence type="ECO:0000256" key="5">
    <source>
        <dbReference type="ARBA" id="ARBA00022840"/>
    </source>
</evidence>
<dbReference type="Proteomes" id="UP000230069">
    <property type="component" value="Unassembled WGS sequence"/>
</dbReference>
<dbReference type="InParanoid" id="A0A2G5EQ42"/>
<evidence type="ECO:0000313" key="10">
    <source>
        <dbReference type="Proteomes" id="UP000230069"/>
    </source>
</evidence>
<dbReference type="Gene3D" id="3.40.50.300">
    <property type="entry name" value="P-loop containing nucleotide triphosphate hydrolases"/>
    <property type="match status" value="3"/>
</dbReference>
<evidence type="ECO:0008006" key="11">
    <source>
        <dbReference type="Google" id="ProtNLM"/>
    </source>
</evidence>
<feature type="compositionally biased region" description="Low complexity" evidence="6">
    <location>
        <begin position="372"/>
        <end position="381"/>
    </location>
</feature>
<evidence type="ECO:0000313" key="9">
    <source>
        <dbReference type="EMBL" id="PIA57869.1"/>
    </source>
</evidence>
<dbReference type="Pfam" id="PF00270">
    <property type="entry name" value="DEAD"/>
    <property type="match status" value="2"/>
</dbReference>
<dbReference type="PROSITE" id="PS51194">
    <property type="entry name" value="HELICASE_CTER"/>
    <property type="match status" value="1"/>
</dbReference>
<dbReference type="OrthoDB" id="4255at2759"/>
<dbReference type="Pfam" id="PF00271">
    <property type="entry name" value="Helicase_C"/>
    <property type="match status" value="1"/>
</dbReference>
<dbReference type="SUPFAM" id="SSF52540">
    <property type="entry name" value="P-loop containing nucleoside triphosphate hydrolases"/>
    <property type="match status" value="1"/>
</dbReference>
<sequence length="403" mass="43280">MEFKSSLEKTASFSSSDDDDEGLEISKLGISQEIVTCLANKGITKLFPIQKATLAFGIPIMDKIIKFNPRHEVGRNPLALVLVPTRELAQQVEKEFHEATTSLETLVVYGGTPISKQIHTLKRGVDVVVGTPDEADQMLSEGFHDEVEIILLKLPEKRQSMMFSSTMPSWMRELTQNYLINPLTVDLVGGSDLKLADGITLYSYQADCRNKASIVGPLITEHTKGGKCIVFTQTKSAANRLAYALKRKYQCGRFHAGISQSQRDRTLAGFRDGRFNILVATDVAARGLGVPDVDLVIHCELQPIDIFVHRSGQTGRAGKKGSAILIHTGDQLSAVKLFEQKVGSKFQELPRIAVSAQGSLGDIGGCRGGYGSSSPSQSSDLGGHGLGGSGGIGGSSSPSCSSN</sequence>
<gene>
    <name evidence="9" type="ORF">AQUCO_00500053v1</name>
</gene>
<dbReference type="GO" id="GO:0016787">
    <property type="term" value="F:hydrolase activity"/>
    <property type="evidence" value="ECO:0007669"/>
    <property type="project" value="UniProtKB-KW"/>
</dbReference>
<keyword evidence="10" id="KW-1185">Reference proteome</keyword>
<keyword evidence="3" id="KW-0378">Hydrolase</keyword>
<protein>
    <recommendedName>
        <fullName evidence="11">RNA helicase</fullName>
    </recommendedName>
</protein>
<dbReference type="GO" id="GO:0003676">
    <property type="term" value="F:nucleic acid binding"/>
    <property type="evidence" value="ECO:0007669"/>
    <property type="project" value="InterPro"/>
</dbReference>
<dbReference type="CDD" id="cd00268">
    <property type="entry name" value="DEADc"/>
    <property type="match status" value="1"/>
</dbReference>
<dbReference type="GO" id="GO:0005524">
    <property type="term" value="F:ATP binding"/>
    <property type="evidence" value="ECO:0007669"/>
    <property type="project" value="UniProtKB-KW"/>
</dbReference>
<evidence type="ECO:0000256" key="4">
    <source>
        <dbReference type="ARBA" id="ARBA00022806"/>
    </source>
</evidence>
<keyword evidence="4" id="KW-0347">Helicase</keyword>
<dbReference type="PROSITE" id="PS51192">
    <property type="entry name" value="HELICASE_ATP_BIND_1"/>
    <property type="match status" value="1"/>
</dbReference>
<dbReference type="InterPro" id="IPR001650">
    <property type="entry name" value="Helicase_C-like"/>
</dbReference>
<feature type="region of interest" description="Disordered" evidence="6">
    <location>
        <begin position="367"/>
        <end position="403"/>
    </location>
</feature>
<evidence type="ECO:0000259" key="7">
    <source>
        <dbReference type="PROSITE" id="PS51192"/>
    </source>
</evidence>
<evidence type="ECO:0000256" key="1">
    <source>
        <dbReference type="ARBA" id="ARBA00006517"/>
    </source>
</evidence>
<dbReference type="AlphaFoldDB" id="A0A2G5EQ42"/>
<dbReference type="SMART" id="SM00487">
    <property type="entry name" value="DEXDc"/>
    <property type="match status" value="1"/>
</dbReference>
<evidence type="ECO:0000256" key="6">
    <source>
        <dbReference type="SAM" id="MobiDB-lite"/>
    </source>
</evidence>
<dbReference type="InterPro" id="IPR011545">
    <property type="entry name" value="DEAD/DEAH_box_helicase_dom"/>
</dbReference>
<dbReference type="PANTHER" id="PTHR47959:SF23">
    <property type="entry name" value="HELICASE ATP-BINDING DOMAIN-CONTAINING PROTEIN"/>
    <property type="match status" value="1"/>
</dbReference>
<dbReference type="STRING" id="218851.A0A2G5EQ42"/>
<feature type="region of interest" description="Disordered" evidence="6">
    <location>
        <begin position="1"/>
        <end position="21"/>
    </location>
</feature>
<proteinExistence type="inferred from homology"/>
<accession>A0A2G5EQ42</accession>
<dbReference type="GO" id="GO:0003724">
    <property type="term" value="F:RNA helicase activity"/>
    <property type="evidence" value="ECO:0007669"/>
    <property type="project" value="TreeGrafter"/>
</dbReference>